<dbReference type="PANTHER" id="PTHR33371:SF4">
    <property type="entry name" value="INTERMEMBRANE PHOSPHOLIPID TRANSPORT SYSTEM BINDING PROTEIN MLAD"/>
    <property type="match status" value="1"/>
</dbReference>
<organism evidence="3 4">
    <name type="scientific">Marivirga atlantica</name>
    <dbReference type="NCBI Taxonomy" id="1548457"/>
    <lineage>
        <taxon>Bacteria</taxon>
        <taxon>Pseudomonadati</taxon>
        <taxon>Bacteroidota</taxon>
        <taxon>Cytophagia</taxon>
        <taxon>Cytophagales</taxon>
        <taxon>Marivirgaceae</taxon>
        <taxon>Marivirga</taxon>
    </lineage>
</organism>
<dbReference type="PANTHER" id="PTHR33371">
    <property type="entry name" value="INTERMEMBRANE PHOSPHOLIPID TRANSPORT SYSTEM BINDING PROTEIN MLAD-RELATED"/>
    <property type="match status" value="1"/>
</dbReference>
<dbReference type="InterPro" id="IPR052336">
    <property type="entry name" value="MlaD_Phospholipid_Transporter"/>
</dbReference>
<evidence type="ECO:0000313" key="4">
    <source>
        <dbReference type="Proteomes" id="UP000642920"/>
    </source>
</evidence>
<evidence type="ECO:0000256" key="1">
    <source>
        <dbReference type="SAM" id="Phobius"/>
    </source>
</evidence>
<dbReference type="InterPro" id="IPR003399">
    <property type="entry name" value="Mce/MlaD"/>
</dbReference>
<dbReference type="Pfam" id="PF02470">
    <property type="entry name" value="MlaD"/>
    <property type="match status" value="1"/>
</dbReference>
<keyword evidence="1" id="KW-0812">Transmembrane</keyword>
<keyword evidence="1" id="KW-0472">Membrane</keyword>
<feature type="domain" description="Mce/MlaD" evidence="2">
    <location>
        <begin position="36"/>
        <end position="108"/>
    </location>
</feature>
<keyword evidence="1" id="KW-1133">Transmembrane helix</keyword>
<dbReference type="RefSeq" id="WP_201919489.1">
    <property type="nucleotide sequence ID" value="NZ_JAERQG010000002.1"/>
</dbReference>
<dbReference type="AlphaFoldDB" id="A0A937DJF0"/>
<proteinExistence type="predicted"/>
<dbReference type="Proteomes" id="UP000642920">
    <property type="component" value="Unassembled WGS sequence"/>
</dbReference>
<evidence type="ECO:0000259" key="2">
    <source>
        <dbReference type="Pfam" id="PF02470"/>
    </source>
</evidence>
<sequence length="311" mass="34684">MKIAKEIKIAVLAITSLVIFYIGFNYLKGVEFFDPTNEYYAIYDELNGLTTSNPVLLSGLSVGRVSEIEILQEQNNKVKVYFEVREDITLGTETVALLSTDLLGSQKIVIQRNKVSEVLKEGSQVKGNVEQSLTAQIQAQAYPVLKTLDSVGHHLNGILENIDQNEQRINAILADVQEATHAIAGISQREAQIKSMLDDFKKISSALANEKEGLKATLAKTNGILDSVNNIEMSKLVNNLDSTIQNMNKVLASMNDGEGTVDKLLSSDSLYNNLNKTMEDLDKLLIDFREQPKRYVHFSLFGRKDKDKKKK</sequence>
<reference evidence="3" key="1">
    <citation type="submission" date="2021-01" db="EMBL/GenBank/DDBJ databases">
        <title>Marivirga sp. nov., isolated from intertidal surface sediments.</title>
        <authorList>
            <person name="Zhang M."/>
        </authorList>
    </citation>
    <scope>NUCLEOTIDE SEQUENCE</scope>
    <source>
        <strain evidence="3">SM1354</strain>
    </source>
</reference>
<name>A0A937DJF0_9BACT</name>
<protein>
    <submittedName>
        <fullName evidence="3">MCE family protein</fullName>
    </submittedName>
</protein>
<comment type="caution">
    <text evidence="3">The sequence shown here is derived from an EMBL/GenBank/DDBJ whole genome shotgun (WGS) entry which is preliminary data.</text>
</comment>
<keyword evidence="4" id="KW-1185">Reference proteome</keyword>
<evidence type="ECO:0000313" key="3">
    <source>
        <dbReference type="EMBL" id="MBL0765141.1"/>
    </source>
</evidence>
<feature type="transmembrane region" description="Helical" evidence="1">
    <location>
        <begin position="7"/>
        <end position="27"/>
    </location>
</feature>
<accession>A0A937DJF0</accession>
<dbReference type="EMBL" id="JAERQG010000002">
    <property type="protein sequence ID" value="MBL0765141.1"/>
    <property type="molecule type" value="Genomic_DNA"/>
</dbReference>
<gene>
    <name evidence="3" type="ORF">JKP34_07765</name>
</gene>